<name>A0A7W9FPF3_9HYPH</name>
<dbReference type="SMART" id="SM00382">
    <property type="entry name" value="AAA"/>
    <property type="match status" value="1"/>
</dbReference>
<evidence type="ECO:0000313" key="13">
    <source>
        <dbReference type="EMBL" id="MBB5754452.1"/>
    </source>
</evidence>
<sequence>MTIEVAIEKRLGAFALDVAFSAGDGVTALFGRSGAGKTSIVKLIAGLAPPDRGTIRLGGTTLVDTAAGVLVPPHRRAIGMVFQEARLFPHLSVRRNLLYGRWLARGRAPIASLETVVDLLGLSALLNRRPRDLSGGEQQRVAIGRALLCAPRLLLMDEPLASLDRTRRAEILPYLEGLSARFRLPIVYVSHQIEEVARLADRVVLIEAGRVAGIGPVETVFGQAESRDDFDAATVLTATLGRASGADGPARLDHPAGPILVSRLDRPVGSAVRLRIRARDVALAVGEPGRLSIRNRLKAVVVAIEVQRSGDRLVRLDAGGAPLVAQITADAAEDLALEPGMPVVALVKAVAIDGLAFSGATD</sequence>
<evidence type="ECO:0000256" key="3">
    <source>
        <dbReference type="ARBA" id="ARBA00022475"/>
    </source>
</evidence>
<evidence type="ECO:0000256" key="1">
    <source>
        <dbReference type="ARBA" id="ARBA00005417"/>
    </source>
</evidence>
<dbReference type="Proteomes" id="UP000523821">
    <property type="component" value="Unassembled WGS sequence"/>
</dbReference>
<evidence type="ECO:0000256" key="7">
    <source>
        <dbReference type="ARBA" id="ARBA00022840"/>
    </source>
</evidence>
<dbReference type="PROSITE" id="PS51866">
    <property type="entry name" value="MOP"/>
    <property type="match status" value="1"/>
</dbReference>
<reference evidence="13 14" key="1">
    <citation type="submission" date="2020-08" db="EMBL/GenBank/DDBJ databases">
        <title>Genomic Encyclopedia of Type Strains, Phase IV (KMG-IV): sequencing the most valuable type-strain genomes for metagenomic binning, comparative biology and taxonomic classification.</title>
        <authorList>
            <person name="Goeker M."/>
        </authorList>
    </citation>
    <scope>NUCLEOTIDE SEQUENCE [LARGE SCALE GENOMIC DNA]</scope>
    <source>
        <strain evidence="13 14">DSM 16268</strain>
    </source>
</reference>
<evidence type="ECO:0000256" key="5">
    <source>
        <dbReference type="ARBA" id="ARBA00022519"/>
    </source>
</evidence>
<dbReference type="PROSITE" id="PS50893">
    <property type="entry name" value="ABC_TRANSPORTER_2"/>
    <property type="match status" value="1"/>
</dbReference>
<evidence type="ECO:0000259" key="12">
    <source>
        <dbReference type="PROSITE" id="PS51866"/>
    </source>
</evidence>
<dbReference type="InterPro" id="IPR027417">
    <property type="entry name" value="P-loop_NTPase"/>
</dbReference>
<keyword evidence="6" id="KW-0547">Nucleotide-binding</keyword>
<keyword evidence="14" id="KW-1185">Reference proteome</keyword>
<dbReference type="Pfam" id="PF03459">
    <property type="entry name" value="TOBE"/>
    <property type="match status" value="1"/>
</dbReference>
<dbReference type="EMBL" id="JACHOO010000008">
    <property type="protein sequence ID" value="MBB5754452.1"/>
    <property type="molecule type" value="Genomic_DNA"/>
</dbReference>
<dbReference type="InterPro" id="IPR005116">
    <property type="entry name" value="Transp-assoc_OB_typ1"/>
</dbReference>
<dbReference type="GO" id="GO:0016020">
    <property type="term" value="C:membrane"/>
    <property type="evidence" value="ECO:0007669"/>
    <property type="project" value="InterPro"/>
</dbReference>
<comment type="caution">
    <text evidence="13">The sequence shown here is derived from an EMBL/GenBank/DDBJ whole genome shotgun (WGS) entry which is preliminary data.</text>
</comment>
<evidence type="ECO:0000256" key="6">
    <source>
        <dbReference type="ARBA" id="ARBA00022741"/>
    </source>
</evidence>
<evidence type="ECO:0000313" key="14">
    <source>
        <dbReference type="Proteomes" id="UP000523821"/>
    </source>
</evidence>
<dbReference type="Gene3D" id="2.40.50.100">
    <property type="match status" value="1"/>
</dbReference>
<dbReference type="InterPro" id="IPR011868">
    <property type="entry name" value="ModC_ABC_ATP-bd"/>
</dbReference>
<protein>
    <submittedName>
        <fullName evidence="13">Molybdate transport system ATP-binding protein</fullName>
    </submittedName>
</protein>
<dbReference type="PANTHER" id="PTHR43514">
    <property type="entry name" value="ABC TRANSPORTER I FAMILY MEMBER 10"/>
    <property type="match status" value="1"/>
</dbReference>
<keyword evidence="8" id="KW-1278">Translocase</keyword>
<dbReference type="InterPro" id="IPR017871">
    <property type="entry name" value="ABC_transporter-like_CS"/>
</dbReference>
<dbReference type="PROSITE" id="PS00211">
    <property type="entry name" value="ABC_TRANSPORTER_1"/>
    <property type="match status" value="1"/>
</dbReference>
<keyword evidence="7 13" id="KW-0067">ATP-binding</keyword>
<keyword evidence="2" id="KW-0813">Transport</keyword>
<dbReference type="PANTHER" id="PTHR43514:SF4">
    <property type="entry name" value="ABC TRANSPORTER I FAMILY MEMBER 10"/>
    <property type="match status" value="1"/>
</dbReference>
<evidence type="ECO:0000256" key="10">
    <source>
        <dbReference type="PROSITE-ProRule" id="PRU01213"/>
    </source>
</evidence>
<keyword evidence="4 10" id="KW-0500">Molybdenum</keyword>
<dbReference type="GO" id="GO:0140359">
    <property type="term" value="F:ABC-type transporter activity"/>
    <property type="evidence" value="ECO:0007669"/>
    <property type="project" value="InterPro"/>
</dbReference>
<dbReference type="NCBIfam" id="TIGR02142">
    <property type="entry name" value="modC_ABC"/>
    <property type="match status" value="1"/>
</dbReference>
<evidence type="ECO:0000256" key="8">
    <source>
        <dbReference type="ARBA" id="ARBA00022967"/>
    </source>
</evidence>
<gene>
    <name evidence="13" type="ORF">GGQ63_003538</name>
</gene>
<organism evidence="13 14">
    <name type="scientific">Prosthecomicrobium pneumaticum</name>
    <dbReference type="NCBI Taxonomy" id="81895"/>
    <lineage>
        <taxon>Bacteria</taxon>
        <taxon>Pseudomonadati</taxon>
        <taxon>Pseudomonadota</taxon>
        <taxon>Alphaproteobacteria</taxon>
        <taxon>Hyphomicrobiales</taxon>
        <taxon>Kaistiaceae</taxon>
        <taxon>Prosthecomicrobium</taxon>
    </lineage>
</organism>
<feature type="domain" description="Mop" evidence="12">
    <location>
        <begin position="290"/>
        <end position="356"/>
    </location>
</feature>
<dbReference type="InterPro" id="IPR004606">
    <property type="entry name" value="Mop_domain"/>
</dbReference>
<dbReference type="Pfam" id="PF00005">
    <property type="entry name" value="ABC_tran"/>
    <property type="match status" value="1"/>
</dbReference>
<evidence type="ECO:0000256" key="2">
    <source>
        <dbReference type="ARBA" id="ARBA00022448"/>
    </source>
</evidence>
<evidence type="ECO:0000256" key="9">
    <source>
        <dbReference type="ARBA" id="ARBA00023136"/>
    </source>
</evidence>
<dbReference type="GO" id="GO:0005524">
    <property type="term" value="F:ATP binding"/>
    <property type="evidence" value="ECO:0007669"/>
    <property type="project" value="UniProtKB-KW"/>
</dbReference>
<evidence type="ECO:0000259" key="11">
    <source>
        <dbReference type="PROSITE" id="PS50893"/>
    </source>
</evidence>
<dbReference type="InterPro" id="IPR003439">
    <property type="entry name" value="ABC_transporter-like_ATP-bd"/>
</dbReference>
<dbReference type="SUPFAM" id="SSF50331">
    <property type="entry name" value="MOP-like"/>
    <property type="match status" value="1"/>
</dbReference>
<keyword evidence="5" id="KW-0997">Cell inner membrane</keyword>
<dbReference type="GO" id="GO:0016887">
    <property type="term" value="F:ATP hydrolysis activity"/>
    <property type="evidence" value="ECO:0007669"/>
    <property type="project" value="InterPro"/>
</dbReference>
<dbReference type="GO" id="GO:0015098">
    <property type="term" value="F:molybdate ion transmembrane transporter activity"/>
    <property type="evidence" value="ECO:0007669"/>
    <property type="project" value="InterPro"/>
</dbReference>
<accession>A0A7W9FPF3</accession>
<dbReference type="RefSeq" id="WP_183857893.1">
    <property type="nucleotide sequence ID" value="NZ_JACHOO010000008.1"/>
</dbReference>
<keyword evidence="9" id="KW-0472">Membrane</keyword>
<dbReference type="InterPro" id="IPR008995">
    <property type="entry name" value="Mo/tungstate-bd_C_term_dom"/>
</dbReference>
<dbReference type="Gene3D" id="3.40.50.300">
    <property type="entry name" value="P-loop containing nucleotide triphosphate hydrolases"/>
    <property type="match status" value="1"/>
</dbReference>
<dbReference type="AlphaFoldDB" id="A0A7W9FPF3"/>
<feature type="domain" description="ABC transporter" evidence="11">
    <location>
        <begin position="1"/>
        <end position="233"/>
    </location>
</feature>
<evidence type="ECO:0000256" key="4">
    <source>
        <dbReference type="ARBA" id="ARBA00022505"/>
    </source>
</evidence>
<comment type="similarity">
    <text evidence="1">Belongs to the ABC transporter superfamily.</text>
</comment>
<proteinExistence type="inferred from homology"/>
<dbReference type="SUPFAM" id="SSF52540">
    <property type="entry name" value="P-loop containing nucleoside triphosphate hydrolases"/>
    <property type="match status" value="1"/>
</dbReference>
<keyword evidence="3" id="KW-1003">Cell membrane</keyword>
<dbReference type="InterPro" id="IPR003593">
    <property type="entry name" value="AAA+_ATPase"/>
</dbReference>
<dbReference type="InterPro" id="IPR050334">
    <property type="entry name" value="Molybdenum_import_ModC"/>
</dbReference>